<dbReference type="Proteomes" id="UP000268313">
    <property type="component" value="Unassembled WGS sequence"/>
</dbReference>
<keyword evidence="4 5" id="KW-0520">NAD</keyword>
<evidence type="ECO:0000256" key="1">
    <source>
        <dbReference type="ARBA" id="ARBA00005689"/>
    </source>
</evidence>
<feature type="binding site" evidence="8">
    <location>
        <position position="199"/>
    </location>
    <ligand>
        <name>NAD(+)</name>
        <dbReference type="ChEBI" id="CHEBI:57540"/>
    </ligand>
</feature>
<evidence type="ECO:0000256" key="7">
    <source>
        <dbReference type="PIRSR" id="PIRSR000183-2"/>
    </source>
</evidence>
<dbReference type="GO" id="GO:0042853">
    <property type="term" value="P:L-alanine catabolic process"/>
    <property type="evidence" value="ECO:0007669"/>
    <property type="project" value="InterPro"/>
</dbReference>
<dbReference type="RefSeq" id="WP_120608210.1">
    <property type="nucleotide sequence ID" value="NZ_JABFJX010000451.1"/>
</dbReference>
<dbReference type="AlphaFoldDB" id="A0A3A8JH31"/>
<dbReference type="SUPFAM" id="SSF51735">
    <property type="entry name" value="NAD(P)-binding Rossmann-fold domains"/>
    <property type="match status" value="1"/>
</dbReference>
<comment type="catalytic activity">
    <reaction evidence="5">
        <text>L-alanine + NAD(+) + H2O = pyruvate + NH4(+) + NADH + H(+)</text>
        <dbReference type="Rhea" id="RHEA:18405"/>
        <dbReference type="ChEBI" id="CHEBI:15361"/>
        <dbReference type="ChEBI" id="CHEBI:15377"/>
        <dbReference type="ChEBI" id="CHEBI:15378"/>
        <dbReference type="ChEBI" id="CHEBI:28938"/>
        <dbReference type="ChEBI" id="CHEBI:57540"/>
        <dbReference type="ChEBI" id="CHEBI:57945"/>
        <dbReference type="ChEBI" id="CHEBI:57972"/>
        <dbReference type="EC" id="1.4.1.1"/>
    </reaction>
</comment>
<feature type="domain" description="Alanine dehydrogenase/pyridine nucleotide transhydrogenase N-terminal" evidence="10">
    <location>
        <begin position="4"/>
        <end position="138"/>
    </location>
</feature>
<dbReference type="Pfam" id="PF01262">
    <property type="entry name" value="AlaDh_PNT_C"/>
    <property type="match status" value="1"/>
</dbReference>
<sequence length="375" mass="39805">MIVGVPKEIKTREYRVGMVPAGVRALTSAGHTVLVETNAGVGSGIPDSEYQRVGAQMITSADEVWKRAEMIVKVKEPIAPEYERMQPGQIVYTYFHLAGVDPELTKTLIKKKVTAVAYETLQLDDGSLPLLKPMSEVAGKMAIQVGAACLEKAHGGKGILLGGVPGVRRGRVAVIGGGVVGLCAAKVAVGMGAEVTILDVNLERLTYLDDVFLGRAQTLASDTESIARTVRESDLVIGGVLIPGGKAPKLVSRELIGEMEPGSVVVDVAVDQGGCIETCKPTTHDNPTFTVSDVVHYCVANMPGAVPQTSTFALTNTTRPYSRKIADLGLVEAIKSDRALQRAINTYNGHITYEAVAKDMGYDYVPLMDALGGKK</sequence>
<feature type="binding site" evidence="7">
    <location>
        <position position="15"/>
    </location>
    <ligand>
        <name>substrate</name>
    </ligand>
</feature>
<gene>
    <name evidence="11" type="primary">ald</name>
    <name evidence="11" type="ORF">D7X32_42570</name>
</gene>
<keyword evidence="3 5" id="KW-0560">Oxidoreductase</keyword>
<feature type="binding site" evidence="8">
    <location>
        <position position="204"/>
    </location>
    <ligand>
        <name>NAD(+)</name>
        <dbReference type="ChEBI" id="CHEBI:57540"/>
    </ligand>
</feature>
<evidence type="ECO:0000256" key="6">
    <source>
        <dbReference type="PIRSR" id="PIRSR000183-1"/>
    </source>
</evidence>
<feature type="domain" description="Alanine dehydrogenase/pyridine nucleotide transhydrogenase NAD(H)-binding" evidence="9">
    <location>
        <begin position="150"/>
        <end position="298"/>
    </location>
</feature>
<keyword evidence="8" id="KW-0547">Nucleotide-binding</keyword>
<name>A0A3A8JH31_9BACT</name>
<dbReference type="InterPro" id="IPR008143">
    <property type="entry name" value="Ala_DH/PNT_CS2"/>
</dbReference>
<reference evidence="12" key="1">
    <citation type="submission" date="2018-09" db="EMBL/GenBank/DDBJ databases">
        <authorList>
            <person name="Livingstone P.G."/>
            <person name="Whitworth D.E."/>
        </authorList>
    </citation>
    <scope>NUCLEOTIDE SEQUENCE [LARGE SCALE GENOMIC DNA]</scope>
    <source>
        <strain evidence="12">CA043D</strain>
    </source>
</reference>
<feature type="active site" description="Proton donor/acceptor" evidence="6">
    <location>
        <position position="271"/>
    </location>
</feature>
<organism evidence="11 12">
    <name type="scientific">Corallococcus carmarthensis</name>
    <dbReference type="NCBI Taxonomy" id="2316728"/>
    <lineage>
        <taxon>Bacteria</taxon>
        <taxon>Pseudomonadati</taxon>
        <taxon>Myxococcota</taxon>
        <taxon>Myxococcia</taxon>
        <taxon>Myxococcales</taxon>
        <taxon>Cystobacterineae</taxon>
        <taxon>Myxococcaceae</taxon>
        <taxon>Corallococcus</taxon>
    </lineage>
</organism>
<dbReference type="PANTHER" id="PTHR42795">
    <property type="entry name" value="ALANINE DEHYDROGENASE"/>
    <property type="match status" value="1"/>
</dbReference>
<evidence type="ECO:0000256" key="2">
    <source>
        <dbReference type="ARBA" id="ARBA00012897"/>
    </source>
</evidence>
<comment type="caution">
    <text evidence="11">The sequence shown here is derived from an EMBL/GenBank/DDBJ whole genome shotgun (WGS) entry which is preliminary data.</text>
</comment>
<evidence type="ECO:0000256" key="8">
    <source>
        <dbReference type="PIRSR" id="PIRSR000183-3"/>
    </source>
</evidence>
<evidence type="ECO:0000256" key="4">
    <source>
        <dbReference type="ARBA" id="ARBA00023027"/>
    </source>
</evidence>
<dbReference type="SMART" id="SM01002">
    <property type="entry name" value="AlaDh_PNT_C"/>
    <property type="match status" value="1"/>
</dbReference>
<evidence type="ECO:0000313" key="11">
    <source>
        <dbReference type="EMBL" id="RKG94306.1"/>
    </source>
</evidence>
<dbReference type="InterPro" id="IPR036291">
    <property type="entry name" value="NAD(P)-bd_dom_sf"/>
</dbReference>
<dbReference type="Gene3D" id="3.40.50.720">
    <property type="entry name" value="NAD(P)-binding Rossmann-like Domain"/>
    <property type="match status" value="2"/>
</dbReference>
<proteinExistence type="inferred from homology"/>
<dbReference type="Pfam" id="PF05222">
    <property type="entry name" value="AlaDh_PNT_N"/>
    <property type="match status" value="1"/>
</dbReference>
<protein>
    <recommendedName>
        <fullName evidence="2 5">Alanine dehydrogenase</fullName>
        <ecNumber evidence="2 5">1.4.1.1</ecNumber>
    </recommendedName>
</protein>
<dbReference type="InterPro" id="IPR007886">
    <property type="entry name" value="AlaDH/PNT_N"/>
</dbReference>
<evidence type="ECO:0000259" key="10">
    <source>
        <dbReference type="SMART" id="SM01003"/>
    </source>
</evidence>
<dbReference type="EC" id="1.4.1.1" evidence="2 5"/>
<feature type="binding site" evidence="8">
    <location>
        <begin position="240"/>
        <end position="241"/>
    </location>
    <ligand>
        <name>NAD(+)</name>
        <dbReference type="ChEBI" id="CHEBI:57540"/>
    </ligand>
</feature>
<dbReference type="EMBL" id="RAWE01000347">
    <property type="protein sequence ID" value="RKG94306.1"/>
    <property type="molecule type" value="Genomic_DNA"/>
</dbReference>
<comment type="similarity">
    <text evidence="1 5">Belongs to the AlaDH/PNT family.</text>
</comment>
<feature type="active site" description="Proton donor/acceptor" evidence="6">
    <location>
        <position position="96"/>
    </location>
</feature>
<dbReference type="GO" id="GO:0000166">
    <property type="term" value="F:nucleotide binding"/>
    <property type="evidence" value="ECO:0007669"/>
    <property type="project" value="UniProtKB-KW"/>
</dbReference>
<evidence type="ECO:0000259" key="9">
    <source>
        <dbReference type="SMART" id="SM01002"/>
    </source>
</evidence>
<dbReference type="GO" id="GO:0000286">
    <property type="term" value="F:alanine dehydrogenase activity"/>
    <property type="evidence" value="ECO:0007669"/>
    <property type="project" value="UniProtKB-UniRule"/>
</dbReference>
<evidence type="ECO:0000313" key="12">
    <source>
        <dbReference type="Proteomes" id="UP000268313"/>
    </source>
</evidence>
<dbReference type="SMART" id="SM01003">
    <property type="entry name" value="AlaDh_PNT_N"/>
    <property type="match status" value="1"/>
</dbReference>
<dbReference type="NCBIfam" id="TIGR00518">
    <property type="entry name" value="alaDH"/>
    <property type="match status" value="1"/>
</dbReference>
<feature type="binding site" evidence="8">
    <location>
        <begin position="268"/>
        <end position="271"/>
    </location>
    <ligand>
        <name>NAD(+)</name>
        <dbReference type="ChEBI" id="CHEBI:57540"/>
    </ligand>
</feature>
<dbReference type="GO" id="GO:0005886">
    <property type="term" value="C:plasma membrane"/>
    <property type="evidence" value="ECO:0007669"/>
    <property type="project" value="TreeGrafter"/>
</dbReference>
<dbReference type="PANTHER" id="PTHR42795:SF1">
    <property type="entry name" value="ALANINE DEHYDROGENASE"/>
    <property type="match status" value="1"/>
</dbReference>
<feature type="binding site" evidence="8">
    <location>
        <position position="135"/>
    </location>
    <ligand>
        <name>NAD(+)</name>
        <dbReference type="ChEBI" id="CHEBI:57540"/>
    </ligand>
</feature>
<dbReference type="InterPro" id="IPR007698">
    <property type="entry name" value="AlaDH/PNT_NAD(H)-bd"/>
</dbReference>
<dbReference type="PIRSF" id="PIRSF000183">
    <property type="entry name" value="Alanine_dh"/>
    <property type="match status" value="1"/>
</dbReference>
<dbReference type="FunFam" id="3.40.50.720:FF:000049">
    <property type="entry name" value="Alanine dehydrogenase"/>
    <property type="match status" value="1"/>
</dbReference>
<dbReference type="InterPro" id="IPR008141">
    <property type="entry name" value="Ala_DH"/>
</dbReference>
<dbReference type="CDD" id="cd05305">
    <property type="entry name" value="L-AlaDH"/>
    <property type="match status" value="1"/>
</dbReference>
<evidence type="ECO:0000256" key="3">
    <source>
        <dbReference type="ARBA" id="ARBA00023002"/>
    </source>
</evidence>
<feature type="binding site" evidence="8">
    <location>
        <begin position="299"/>
        <end position="302"/>
    </location>
    <ligand>
        <name>NAD(+)</name>
        <dbReference type="ChEBI" id="CHEBI:57540"/>
    </ligand>
</feature>
<feature type="binding site" evidence="8">
    <location>
        <position position="221"/>
    </location>
    <ligand>
        <name>NAD(+)</name>
        <dbReference type="ChEBI" id="CHEBI:57540"/>
    </ligand>
</feature>
<feature type="binding site" evidence="7">
    <location>
        <position position="75"/>
    </location>
    <ligand>
        <name>substrate</name>
    </ligand>
</feature>
<dbReference type="OrthoDB" id="9804592at2"/>
<keyword evidence="12" id="KW-1185">Reference proteome</keyword>
<evidence type="ECO:0000256" key="5">
    <source>
        <dbReference type="PIRNR" id="PIRNR000183"/>
    </source>
</evidence>
<dbReference type="PROSITE" id="PS00837">
    <property type="entry name" value="ALADH_PNT_2"/>
    <property type="match status" value="1"/>
</dbReference>
<accession>A0A3A8JH31</accession>
<dbReference type="SUPFAM" id="SSF52283">
    <property type="entry name" value="Formate/glycerate dehydrogenase catalytic domain-like"/>
    <property type="match status" value="1"/>
</dbReference>